<accession>A0A5B7EE44</accession>
<sequence length="105" mass="12105">MSGTVSETKDRGASYSGYTTPWRVYRIWRRVYRGTSAQVSNRTLNRKVIKSQERKGSERGRSRDGGEQWLCWIKHINAEHSQARTSVLKRRDEILLGLCVGDDFG</sequence>
<evidence type="ECO:0000313" key="2">
    <source>
        <dbReference type="Proteomes" id="UP000324222"/>
    </source>
</evidence>
<name>A0A5B7EE44_PORTR</name>
<evidence type="ECO:0000313" key="1">
    <source>
        <dbReference type="EMBL" id="MPC31778.1"/>
    </source>
</evidence>
<comment type="caution">
    <text evidence="1">The sequence shown here is derived from an EMBL/GenBank/DDBJ whole genome shotgun (WGS) entry which is preliminary data.</text>
</comment>
<dbReference type="EMBL" id="VSRR010002503">
    <property type="protein sequence ID" value="MPC31778.1"/>
    <property type="molecule type" value="Genomic_DNA"/>
</dbReference>
<gene>
    <name evidence="1" type="ORF">E2C01_025075</name>
</gene>
<proteinExistence type="predicted"/>
<dbReference type="AlphaFoldDB" id="A0A5B7EE44"/>
<keyword evidence="2" id="KW-1185">Reference proteome</keyword>
<organism evidence="1 2">
    <name type="scientific">Portunus trituberculatus</name>
    <name type="common">Swimming crab</name>
    <name type="synonym">Neptunus trituberculatus</name>
    <dbReference type="NCBI Taxonomy" id="210409"/>
    <lineage>
        <taxon>Eukaryota</taxon>
        <taxon>Metazoa</taxon>
        <taxon>Ecdysozoa</taxon>
        <taxon>Arthropoda</taxon>
        <taxon>Crustacea</taxon>
        <taxon>Multicrustacea</taxon>
        <taxon>Malacostraca</taxon>
        <taxon>Eumalacostraca</taxon>
        <taxon>Eucarida</taxon>
        <taxon>Decapoda</taxon>
        <taxon>Pleocyemata</taxon>
        <taxon>Brachyura</taxon>
        <taxon>Eubrachyura</taxon>
        <taxon>Portunoidea</taxon>
        <taxon>Portunidae</taxon>
        <taxon>Portuninae</taxon>
        <taxon>Portunus</taxon>
    </lineage>
</organism>
<dbReference type="Proteomes" id="UP000324222">
    <property type="component" value="Unassembled WGS sequence"/>
</dbReference>
<reference evidence="1 2" key="1">
    <citation type="submission" date="2019-05" db="EMBL/GenBank/DDBJ databases">
        <title>Another draft genome of Portunus trituberculatus and its Hox gene families provides insights of decapod evolution.</title>
        <authorList>
            <person name="Jeong J.-H."/>
            <person name="Song I."/>
            <person name="Kim S."/>
            <person name="Choi T."/>
            <person name="Kim D."/>
            <person name="Ryu S."/>
            <person name="Kim W."/>
        </authorList>
    </citation>
    <scope>NUCLEOTIDE SEQUENCE [LARGE SCALE GENOMIC DNA]</scope>
    <source>
        <tissue evidence="1">Muscle</tissue>
    </source>
</reference>
<protein>
    <submittedName>
        <fullName evidence="1">Uncharacterized protein</fullName>
    </submittedName>
</protein>